<evidence type="ECO:0000313" key="2">
    <source>
        <dbReference type="EMBL" id="SOB94305.1"/>
    </source>
</evidence>
<evidence type="ECO:0000256" key="1">
    <source>
        <dbReference type="SAM" id="SignalP"/>
    </source>
</evidence>
<evidence type="ECO:0008006" key="4">
    <source>
        <dbReference type="Google" id="ProtNLM"/>
    </source>
</evidence>
<evidence type="ECO:0000313" key="3">
    <source>
        <dbReference type="Proteomes" id="UP000219111"/>
    </source>
</evidence>
<feature type="chain" id="PRO_5012357451" description="Lipoprotein" evidence="1">
    <location>
        <begin position="29"/>
        <end position="118"/>
    </location>
</feature>
<dbReference type="RefSeq" id="WP_097068403.1">
    <property type="nucleotide sequence ID" value="NZ_OBMT01000001.1"/>
</dbReference>
<dbReference type="EMBL" id="OBMT01000001">
    <property type="protein sequence ID" value="SOB94305.1"/>
    <property type="molecule type" value="Genomic_DNA"/>
</dbReference>
<accession>A0A285RJK5</accession>
<keyword evidence="3" id="KW-1185">Reference proteome</keyword>
<dbReference type="AlphaFoldDB" id="A0A285RJK5"/>
<name>A0A285RJK5_9RHOB</name>
<proteinExistence type="predicted"/>
<feature type="signal peptide" evidence="1">
    <location>
        <begin position="1"/>
        <end position="28"/>
    </location>
</feature>
<keyword evidence="1" id="KW-0732">Signal</keyword>
<dbReference type="OrthoDB" id="7690023at2"/>
<reference evidence="3" key="1">
    <citation type="submission" date="2017-08" db="EMBL/GenBank/DDBJ databases">
        <authorList>
            <person name="Varghese N."/>
            <person name="Submissions S."/>
        </authorList>
    </citation>
    <scope>NUCLEOTIDE SEQUENCE [LARGE SCALE GENOMIC DNA]</scope>
    <source>
        <strain evidence="3">JA276</strain>
    </source>
</reference>
<sequence length="118" mass="12265">MSLFRLSTLGLAALTLSACISPTTPATAPDLAPPIPRDDRPKAEFTAITGINSDAVAALSGDARQSVIYYDLFAADKAAVAAAPARLCGHYGRALKDSHVTEPGDRVPGMKALVVRCN</sequence>
<dbReference type="PROSITE" id="PS51257">
    <property type="entry name" value="PROKAR_LIPOPROTEIN"/>
    <property type="match status" value="1"/>
</dbReference>
<gene>
    <name evidence="2" type="ORF">SAMN05877831_101383</name>
</gene>
<protein>
    <recommendedName>
        <fullName evidence="4">Lipoprotein</fullName>
    </recommendedName>
</protein>
<organism evidence="2 3">
    <name type="scientific">Rhodobacter maris</name>
    <dbReference type="NCBI Taxonomy" id="446682"/>
    <lineage>
        <taxon>Bacteria</taxon>
        <taxon>Pseudomonadati</taxon>
        <taxon>Pseudomonadota</taxon>
        <taxon>Alphaproteobacteria</taxon>
        <taxon>Rhodobacterales</taxon>
        <taxon>Rhodobacter group</taxon>
        <taxon>Rhodobacter</taxon>
    </lineage>
</organism>
<dbReference type="Proteomes" id="UP000219111">
    <property type="component" value="Unassembled WGS sequence"/>
</dbReference>